<organism evidence="1 2">
    <name type="scientific">Prevotella disiens</name>
    <dbReference type="NCBI Taxonomy" id="28130"/>
    <lineage>
        <taxon>Bacteria</taxon>
        <taxon>Pseudomonadati</taxon>
        <taxon>Bacteroidota</taxon>
        <taxon>Bacteroidia</taxon>
        <taxon>Bacteroidales</taxon>
        <taxon>Prevotellaceae</taxon>
        <taxon>Prevotella</taxon>
    </lineage>
</organism>
<dbReference type="AlphaFoldDB" id="A0A379E1R7"/>
<protein>
    <submittedName>
        <fullName evidence="1">Uncharacterized protein</fullName>
    </submittedName>
</protein>
<evidence type="ECO:0000313" key="1">
    <source>
        <dbReference type="EMBL" id="SUB86232.1"/>
    </source>
</evidence>
<reference evidence="1 2" key="1">
    <citation type="submission" date="2018-06" db="EMBL/GenBank/DDBJ databases">
        <authorList>
            <consortium name="Pathogen Informatics"/>
            <person name="Doyle S."/>
        </authorList>
    </citation>
    <scope>NUCLEOTIDE SEQUENCE [LARGE SCALE GENOMIC DNA]</scope>
    <source>
        <strain evidence="1 2">NCTC11157</strain>
    </source>
</reference>
<name>A0A379E1R7_9BACT</name>
<gene>
    <name evidence="1" type="ORF">NCTC11157_01981</name>
</gene>
<dbReference type="EMBL" id="UGTL01000001">
    <property type="protein sequence ID" value="SUB86232.1"/>
    <property type="molecule type" value="Genomic_DNA"/>
</dbReference>
<sequence>MPLDGFANAKILILKQITTAVGKVSCEFLMVLLMQRY</sequence>
<proteinExistence type="predicted"/>
<evidence type="ECO:0000313" key="2">
    <source>
        <dbReference type="Proteomes" id="UP000254072"/>
    </source>
</evidence>
<dbReference type="Proteomes" id="UP000254072">
    <property type="component" value="Unassembled WGS sequence"/>
</dbReference>
<accession>A0A379E1R7</accession>